<dbReference type="AlphaFoldDB" id="A0A8X6F3F3"/>
<feature type="region of interest" description="Disordered" evidence="1">
    <location>
        <begin position="1"/>
        <end position="84"/>
    </location>
</feature>
<sequence>MEADRKNISTNRISQRFAIPINNDTPFTPVKGRKTNRKGPLKKLTRSLELLQPKHPIDDPTAPRDEEENEEILRPLPPKTPEALRFRPPPQITIDKVSHSATFLKKLQTMTKEDFMGCVIGKGLLIYPKTPQAYYTIRSYIDKEKLEAYTYQLSEEKELKAVIRGMPSDMPPQEIMEALLELGITVNDCHVMTNRKMGLPTQLFLVSLL</sequence>
<protein>
    <submittedName>
        <fullName evidence="2">Uncharacterized protein</fullName>
    </submittedName>
</protein>
<evidence type="ECO:0000313" key="2">
    <source>
        <dbReference type="EMBL" id="GFQ69923.1"/>
    </source>
</evidence>
<evidence type="ECO:0000313" key="3">
    <source>
        <dbReference type="Proteomes" id="UP000887116"/>
    </source>
</evidence>
<evidence type="ECO:0000256" key="1">
    <source>
        <dbReference type="SAM" id="MobiDB-lite"/>
    </source>
</evidence>
<accession>A0A8X6F3F3</accession>
<comment type="caution">
    <text evidence="2">The sequence shown here is derived from an EMBL/GenBank/DDBJ whole genome shotgun (WGS) entry which is preliminary data.</text>
</comment>
<feature type="compositionally biased region" description="Basic residues" evidence="1">
    <location>
        <begin position="31"/>
        <end position="45"/>
    </location>
</feature>
<name>A0A8X6F3F3_TRICU</name>
<proteinExistence type="predicted"/>
<keyword evidence="3" id="KW-1185">Reference proteome</keyword>
<dbReference type="OrthoDB" id="6431880at2759"/>
<reference evidence="2" key="1">
    <citation type="submission" date="2020-07" db="EMBL/GenBank/DDBJ databases">
        <title>Multicomponent nature underlies the extraordinary mechanical properties of spider dragline silk.</title>
        <authorList>
            <person name="Kono N."/>
            <person name="Nakamura H."/>
            <person name="Mori M."/>
            <person name="Yoshida Y."/>
            <person name="Ohtoshi R."/>
            <person name="Malay A.D."/>
            <person name="Moran D.A.P."/>
            <person name="Tomita M."/>
            <person name="Numata K."/>
            <person name="Arakawa K."/>
        </authorList>
    </citation>
    <scope>NUCLEOTIDE SEQUENCE</scope>
</reference>
<dbReference type="Proteomes" id="UP000887116">
    <property type="component" value="Unassembled WGS sequence"/>
</dbReference>
<dbReference type="EMBL" id="BMAO01000906">
    <property type="protein sequence ID" value="GFQ69923.1"/>
    <property type="molecule type" value="Genomic_DNA"/>
</dbReference>
<feature type="compositionally biased region" description="Basic and acidic residues" evidence="1">
    <location>
        <begin position="55"/>
        <end position="64"/>
    </location>
</feature>
<gene>
    <name evidence="2" type="ORF">TNCT_568541</name>
</gene>
<organism evidence="2 3">
    <name type="scientific">Trichonephila clavata</name>
    <name type="common">Joro spider</name>
    <name type="synonym">Nephila clavata</name>
    <dbReference type="NCBI Taxonomy" id="2740835"/>
    <lineage>
        <taxon>Eukaryota</taxon>
        <taxon>Metazoa</taxon>
        <taxon>Ecdysozoa</taxon>
        <taxon>Arthropoda</taxon>
        <taxon>Chelicerata</taxon>
        <taxon>Arachnida</taxon>
        <taxon>Araneae</taxon>
        <taxon>Araneomorphae</taxon>
        <taxon>Entelegynae</taxon>
        <taxon>Araneoidea</taxon>
        <taxon>Nephilidae</taxon>
        <taxon>Trichonephila</taxon>
    </lineage>
</organism>